<accession>A0A1D2VBC2</accession>
<evidence type="ECO:0000256" key="2">
    <source>
        <dbReference type="SAM" id="Phobius"/>
    </source>
</evidence>
<feature type="transmembrane region" description="Helical" evidence="2">
    <location>
        <begin position="991"/>
        <end position="1012"/>
    </location>
</feature>
<feature type="transmembrane region" description="Helical" evidence="2">
    <location>
        <begin position="244"/>
        <end position="264"/>
    </location>
</feature>
<feature type="transmembrane region" description="Helical" evidence="2">
    <location>
        <begin position="819"/>
        <end position="839"/>
    </location>
</feature>
<keyword evidence="2" id="KW-0812">Transmembrane</keyword>
<dbReference type="Proteomes" id="UP000095038">
    <property type="component" value="Unassembled WGS sequence"/>
</dbReference>
<proteinExistence type="predicted"/>
<reference evidence="4" key="1">
    <citation type="submission" date="2016-05" db="EMBL/GenBank/DDBJ databases">
        <title>Comparative genomics of biotechnologically important yeasts.</title>
        <authorList>
            <consortium name="DOE Joint Genome Institute"/>
            <person name="Riley R."/>
            <person name="Haridas S."/>
            <person name="Wolfe K.H."/>
            <person name="Lopes M.R."/>
            <person name="Hittinger C.T."/>
            <person name="Goker M."/>
            <person name="Salamov A."/>
            <person name="Wisecaver J."/>
            <person name="Long T.M."/>
            <person name="Aerts A.L."/>
            <person name="Barry K."/>
            <person name="Choi C."/>
            <person name="Clum A."/>
            <person name="Coughlan A.Y."/>
            <person name="Deshpande S."/>
            <person name="Douglass A.P."/>
            <person name="Hanson S.J."/>
            <person name="Klenk H.-P."/>
            <person name="Labutti K."/>
            <person name="Lapidus A."/>
            <person name="Lindquist E."/>
            <person name="Lipzen A."/>
            <person name="Meier-Kolthoff J.P."/>
            <person name="Ohm R.A."/>
            <person name="Otillar R.P."/>
            <person name="Pangilinan J."/>
            <person name="Peng Y."/>
            <person name="Rokas A."/>
            <person name="Rosa C.A."/>
            <person name="Scheuner C."/>
            <person name="Sibirny A.A."/>
            <person name="Slot J.C."/>
            <person name="Stielow J.B."/>
            <person name="Sun H."/>
            <person name="Kurtzman C.P."/>
            <person name="Blackwell M."/>
            <person name="Grigoriev I.V."/>
            <person name="Jeffries T.W."/>
        </authorList>
    </citation>
    <scope>NUCLEOTIDE SEQUENCE [LARGE SCALE GENOMIC DNA]</scope>
    <source>
        <strain evidence="4">DSM 1968</strain>
    </source>
</reference>
<name>A0A1D2VBC2_9ASCO</name>
<feature type="compositionally biased region" description="Polar residues" evidence="1">
    <location>
        <begin position="106"/>
        <end position="116"/>
    </location>
</feature>
<protein>
    <submittedName>
        <fullName evidence="3">Uncharacterized protein</fullName>
    </submittedName>
</protein>
<feature type="transmembrane region" description="Helical" evidence="2">
    <location>
        <begin position="719"/>
        <end position="746"/>
    </location>
</feature>
<feature type="region of interest" description="Disordered" evidence="1">
    <location>
        <begin position="1"/>
        <end position="68"/>
    </location>
</feature>
<dbReference type="EMBL" id="KV454488">
    <property type="protein sequence ID" value="ODV58968.1"/>
    <property type="molecule type" value="Genomic_DNA"/>
</dbReference>
<feature type="transmembrane region" description="Helical" evidence="2">
    <location>
        <begin position="447"/>
        <end position="472"/>
    </location>
</feature>
<dbReference type="RefSeq" id="XP_020045275.1">
    <property type="nucleotide sequence ID" value="XM_020195237.1"/>
</dbReference>
<feature type="region of interest" description="Disordered" evidence="1">
    <location>
        <begin position="122"/>
        <end position="141"/>
    </location>
</feature>
<evidence type="ECO:0000313" key="3">
    <source>
        <dbReference type="EMBL" id="ODV58968.1"/>
    </source>
</evidence>
<gene>
    <name evidence="3" type="ORF">ASCRUDRAFT_9733</name>
</gene>
<feature type="transmembrane region" description="Helical" evidence="2">
    <location>
        <begin position="383"/>
        <end position="400"/>
    </location>
</feature>
<feature type="transmembrane region" description="Helical" evidence="2">
    <location>
        <begin position="898"/>
        <end position="924"/>
    </location>
</feature>
<dbReference type="GeneID" id="30968873"/>
<feature type="transmembrane region" description="Helical" evidence="2">
    <location>
        <begin position="349"/>
        <end position="371"/>
    </location>
</feature>
<feature type="compositionally biased region" description="Basic and acidic residues" evidence="1">
    <location>
        <begin position="94"/>
        <end position="103"/>
    </location>
</feature>
<feature type="transmembrane region" description="Helical" evidence="2">
    <location>
        <begin position="676"/>
        <end position="699"/>
    </location>
</feature>
<feature type="transmembrane region" description="Helical" evidence="2">
    <location>
        <begin position="851"/>
        <end position="877"/>
    </location>
</feature>
<sequence>MAPANSAAYEMNDFTDPLRQQQTASNGSTHSKDPSLKAPDSEKDKNKDNSSKNDNVPFDDDLDLFNLPDTKYTDDDTTRFFQGIDNEQVNFHNNDSDDNRIDAAHPNNTHDNINENNLSRISLNENSNYNPNKPSTSENVDQLTAGETRVLRIIGFISIANIIVSLPFQLFILIKLIILSNTYYDISYEVRNNFLFKPVYLTKYVTEDTVSTTFDIFLPTIILLYAKFYQAILTFHSLSKKNNILFIFLLIFLTLILIFTAVLYSNTATSFENIPFVYNPDDSSETEIRLFGKSFGNTPVVFKAFSYLLIGISALTLLCQFIVFFIFARNVFNRLSSSNVGFSFEKKKLINIFNLHRSGLILSGFMSPAFLLLFIDMFKFTKMSYYIVIFLCLVPVYLCVNDYAASTENFNLFFITWCIHLLYFFTALHECLTIFKNRAVHQYPIKFFTLKVFFFFYFFLLLMNLVSGVKVATNFKKGLKNKSLSQEWKTTKKYLNKKKATYEKLAIASGHQLGEGTSNGFQINPERIHNVNNNINNINHIKSSNESTDSRRKLTLSNSTLQSFQSVLNLKIEYTFIVILFLLTSVIIALQIVYFVKTNNFNDEMNGSVPERFFDAFGENVYTFFEFPTKFIKSNFASVIYGEGFVCILVGFLFWQIRSYKPTDDKSKNQSFSLNLIAIKSLVLAILFLQNVFVLNQYGQLSYCFYVYDYFNQMINNDFFVTIVLFGFSIFGISVLRFICLSYCYFKGYYYYNSFFHDELRVDGNEKVKTIESSNKPITSNGSNSNDGDEDEEDKRINRQIQTQSLLTQRTRKTAELRFVSLFVFNIYFVIGYLINMIIRSFYTDLEQGLTIALTVVYFAYTALIILCLGSLIQFYADRNYNKTSNSDRGSQNKMFNLVPKNAAIAICFVGIILSICFIGYPIWQILRTPNSRLFDLFATAPFQFYMASYYNKERQVYAESLTFEESYKSFLPSSFAHNIVSRTVSFYVTFYSVLTIVVSFLLAVYLSWIFFKNDNKKLMVY</sequence>
<keyword evidence="2" id="KW-1133">Transmembrane helix</keyword>
<feature type="transmembrane region" description="Helical" evidence="2">
    <location>
        <begin position="574"/>
        <end position="596"/>
    </location>
</feature>
<feature type="transmembrane region" description="Helical" evidence="2">
    <location>
        <begin position="216"/>
        <end position="235"/>
    </location>
</feature>
<organism evidence="3 4">
    <name type="scientific">Ascoidea rubescens DSM 1968</name>
    <dbReference type="NCBI Taxonomy" id="1344418"/>
    <lineage>
        <taxon>Eukaryota</taxon>
        <taxon>Fungi</taxon>
        <taxon>Dikarya</taxon>
        <taxon>Ascomycota</taxon>
        <taxon>Saccharomycotina</taxon>
        <taxon>Saccharomycetes</taxon>
        <taxon>Ascoideaceae</taxon>
        <taxon>Ascoidea</taxon>
    </lineage>
</organism>
<evidence type="ECO:0000313" key="4">
    <source>
        <dbReference type="Proteomes" id="UP000095038"/>
    </source>
</evidence>
<feature type="compositionally biased region" description="Polar residues" evidence="1">
    <location>
        <begin position="18"/>
        <end position="29"/>
    </location>
</feature>
<keyword evidence="4" id="KW-1185">Reference proteome</keyword>
<feature type="transmembrane region" description="Helical" evidence="2">
    <location>
        <begin position="304"/>
        <end position="328"/>
    </location>
</feature>
<feature type="transmembrane region" description="Helical" evidence="2">
    <location>
        <begin position="636"/>
        <end position="655"/>
    </location>
</feature>
<feature type="region of interest" description="Disordered" evidence="1">
    <location>
        <begin position="774"/>
        <end position="795"/>
    </location>
</feature>
<keyword evidence="2" id="KW-0472">Membrane</keyword>
<dbReference type="InParanoid" id="A0A1D2VBC2"/>
<feature type="region of interest" description="Disordered" evidence="1">
    <location>
        <begin position="89"/>
        <end position="116"/>
    </location>
</feature>
<dbReference type="AlphaFoldDB" id="A0A1D2VBC2"/>
<evidence type="ECO:0000256" key="1">
    <source>
        <dbReference type="SAM" id="MobiDB-lite"/>
    </source>
</evidence>
<feature type="transmembrane region" description="Helical" evidence="2">
    <location>
        <begin position="153"/>
        <end position="178"/>
    </location>
</feature>
<dbReference type="PANTHER" id="PTHR42264">
    <property type="entry name" value="EPHRIN_REC_LIKE DOMAIN-CONTAINING PROTEIN"/>
    <property type="match status" value="1"/>
</dbReference>
<feature type="compositionally biased region" description="Basic and acidic residues" evidence="1">
    <location>
        <begin position="30"/>
        <end position="51"/>
    </location>
</feature>
<feature type="transmembrane region" description="Helical" evidence="2">
    <location>
        <begin position="412"/>
        <end position="435"/>
    </location>
</feature>